<sequence length="112" mass="12852">MQFLARSPISLHSPQQTYVTLQHCKRFLVSTHFPTIEGDHVEEVEIQIEQVSLMSKRTTCFQYISGLCSILGHLVEPGYQETFASTQRKYPLLTYPCVSPTTTKDLKCDRNQ</sequence>
<dbReference type="EMBL" id="HBUF01625032">
    <property type="protein sequence ID" value="CAG6781906.1"/>
    <property type="molecule type" value="Transcribed_RNA"/>
</dbReference>
<dbReference type="AlphaFoldDB" id="A0A8D9BEV8"/>
<name>A0A8D9BEV8_9HEMI</name>
<reference evidence="1" key="1">
    <citation type="submission" date="2021-05" db="EMBL/GenBank/DDBJ databases">
        <authorList>
            <person name="Alioto T."/>
            <person name="Alioto T."/>
            <person name="Gomez Garrido J."/>
        </authorList>
    </citation>
    <scope>NUCLEOTIDE SEQUENCE</scope>
</reference>
<accession>A0A8D9BEV8</accession>
<dbReference type="EMBL" id="HBUF01625033">
    <property type="protein sequence ID" value="CAG6781907.1"/>
    <property type="molecule type" value="Transcribed_RNA"/>
</dbReference>
<organism evidence="1">
    <name type="scientific">Cacopsylla melanoneura</name>
    <dbReference type="NCBI Taxonomy" id="428564"/>
    <lineage>
        <taxon>Eukaryota</taxon>
        <taxon>Metazoa</taxon>
        <taxon>Ecdysozoa</taxon>
        <taxon>Arthropoda</taxon>
        <taxon>Hexapoda</taxon>
        <taxon>Insecta</taxon>
        <taxon>Pterygota</taxon>
        <taxon>Neoptera</taxon>
        <taxon>Paraneoptera</taxon>
        <taxon>Hemiptera</taxon>
        <taxon>Sternorrhyncha</taxon>
        <taxon>Psylloidea</taxon>
        <taxon>Psyllidae</taxon>
        <taxon>Psyllinae</taxon>
        <taxon>Cacopsylla</taxon>
    </lineage>
</organism>
<proteinExistence type="predicted"/>
<evidence type="ECO:0000313" key="1">
    <source>
        <dbReference type="EMBL" id="CAG6781907.1"/>
    </source>
</evidence>
<protein>
    <submittedName>
        <fullName evidence="1">Uncharacterized protein</fullName>
    </submittedName>
</protein>